<name>W8TFD7_PEPAC</name>
<dbReference type="GO" id="GO:0009294">
    <property type="term" value="P:DNA-mediated transformation"/>
    <property type="evidence" value="ECO:0007669"/>
    <property type="project" value="InterPro"/>
</dbReference>
<dbReference type="HOGENOM" id="CLU_029601_0_3_9"/>
<evidence type="ECO:0000313" key="4">
    <source>
        <dbReference type="Proteomes" id="UP000019591"/>
    </source>
</evidence>
<keyword evidence="4" id="KW-1185">Reference proteome</keyword>
<dbReference type="Pfam" id="PF02481">
    <property type="entry name" value="DNA_processg_A"/>
    <property type="match status" value="1"/>
</dbReference>
<accession>W8TFD7</accession>
<sequence>MRGNKASVRGFFFQESILLVLEVIAMERKDAYLLLWCTSGIGYKTIQSIEAQLGDIGRIWDVDDAYIDSMEFASAKARRALVEGIKSNALYRIKENLLREHISYMTIECEGYPSKLKQIHDPPYVLFYRGDSLLLENFSIAMVGSRKPSAYGELCSKKFSKELSSLGVTIVSGLAIGIDSCSHYGAYNQSGRTVAVLGSSIDNPYPARNIGLMNKIVQSGGVVVSEYPPGTETLPGFFPMRNRIISGLSDGVLIVEAAKKSGSLITMDYALDQGRNVYSVPGNINSAMSEGTNSIIKTGAKLVTCVEDILEDYRLELKKPDSEMAEASAAIYSESEAAIVNALRQSGIMHIDSICDVTAIPPSEIIGVLNILQIKGIVLELGANTYAIA</sequence>
<dbReference type="Gene3D" id="3.40.50.450">
    <property type="match status" value="1"/>
</dbReference>
<dbReference type="NCBIfam" id="TIGR00732">
    <property type="entry name" value="dprA"/>
    <property type="match status" value="1"/>
</dbReference>
<evidence type="ECO:0000313" key="3">
    <source>
        <dbReference type="EMBL" id="AHM56538.1"/>
    </source>
</evidence>
<gene>
    <name evidence="3" type="primary">smf1</name>
    <name evidence="3" type="ORF">EAL2_c12430</name>
</gene>
<proteinExistence type="inferred from homology"/>
<dbReference type="eggNOG" id="COG0758">
    <property type="taxonomic scope" value="Bacteria"/>
</dbReference>
<dbReference type="AlphaFoldDB" id="W8TFD7"/>
<dbReference type="PANTHER" id="PTHR43022:SF1">
    <property type="entry name" value="PROTEIN SMF"/>
    <property type="match status" value="1"/>
</dbReference>
<organism evidence="3 4">
    <name type="scientific">Peptoclostridium acidaminophilum DSM 3953</name>
    <dbReference type="NCBI Taxonomy" id="1286171"/>
    <lineage>
        <taxon>Bacteria</taxon>
        <taxon>Bacillati</taxon>
        <taxon>Bacillota</taxon>
        <taxon>Clostridia</taxon>
        <taxon>Peptostreptococcales</taxon>
        <taxon>Peptoclostridiaceae</taxon>
        <taxon>Peptoclostridium</taxon>
    </lineage>
</organism>
<dbReference type="EMBL" id="CP007452">
    <property type="protein sequence ID" value="AHM56538.1"/>
    <property type="molecule type" value="Genomic_DNA"/>
</dbReference>
<dbReference type="Gene3D" id="1.10.10.10">
    <property type="entry name" value="Winged helix-like DNA-binding domain superfamily/Winged helix DNA-binding domain"/>
    <property type="match status" value="1"/>
</dbReference>
<feature type="domain" description="Smf/DprA SLOG" evidence="2">
    <location>
        <begin position="104"/>
        <end position="313"/>
    </location>
</feature>
<comment type="similarity">
    <text evidence="1">Belongs to the DprA/Smf family.</text>
</comment>
<dbReference type="InterPro" id="IPR057666">
    <property type="entry name" value="DrpA_SLOG"/>
</dbReference>
<dbReference type="InterPro" id="IPR003488">
    <property type="entry name" value="DprA"/>
</dbReference>
<dbReference type="InterPro" id="IPR036388">
    <property type="entry name" value="WH-like_DNA-bd_sf"/>
</dbReference>
<dbReference type="Proteomes" id="UP000019591">
    <property type="component" value="Chromosome"/>
</dbReference>
<dbReference type="SUPFAM" id="SSF102405">
    <property type="entry name" value="MCP/YpsA-like"/>
    <property type="match status" value="1"/>
</dbReference>
<reference evidence="3 4" key="1">
    <citation type="journal article" date="2014" name="Genome Announc.">
        <title>Complete Genome Sequence of Amino Acid-Utilizing Eubacterium acidaminophilum al-2 (DSM 3953).</title>
        <authorList>
            <person name="Poehlein A."/>
            <person name="Andreesen J.R."/>
            <person name="Daniel R."/>
        </authorList>
    </citation>
    <scope>NUCLEOTIDE SEQUENCE [LARGE SCALE GENOMIC DNA]</scope>
    <source>
        <strain evidence="3 4">DSM 3953</strain>
    </source>
</reference>
<dbReference type="KEGG" id="eac:EAL2_c12430"/>
<evidence type="ECO:0000256" key="1">
    <source>
        <dbReference type="ARBA" id="ARBA00006525"/>
    </source>
</evidence>
<protein>
    <submittedName>
        <fullName evidence="3">Protein Smf</fullName>
    </submittedName>
</protein>
<dbReference type="PATRIC" id="fig|1286171.3.peg.1192"/>
<evidence type="ECO:0000259" key="2">
    <source>
        <dbReference type="Pfam" id="PF02481"/>
    </source>
</evidence>
<dbReference type="STRING" id="1286171.EAL2_c12430"/>
<dbReference type="PANTHER" id="PTHR43022">
    <property type="entry name" value="PROTEIN SMF"/>
    <property type="match status" value="1"/>
</dbReference>